<organism evidence="2 3">
    <name type="scientific">Striga asiatica</name>
    <name type="common">Asiatic witchweed</name>
    <name type="synonym">Buchnera asiatica</name>
    <dbReference type="NCBI Taxonomy" id="4170"/>
    <lineage>
        <taxon>Eukaryota</taxon>
        <taxon>Viridiplantae</taxon>
        <taxon>Streptophyta</taxon>
        <taxon>Embryophyta</taxon>
        <taxon>Tracheophyta</taxon>
        <taxon>Spermatophyta</taxon>
        <taxon>Magnoliopsida</taxon>
        <taxon>eudicotyledons</taxon>
        <taxon>Gunneridae</taxon>
        <taxon>Pentapetalae</taxon>
        <taxon>asterids</taxon>
        <taxon>lamiids</taxon>
        <taxon>Lamiales</taxon>
        <taxon>Orobanchaceae</taxon>
        <taxon>Buchnereae</taxon>
        <taxon>Striga</taxon>
    </lineage>
</organism>
<sequence>MSHLINKGCLATTKPWSYEINSLNQLNREGAPEIYVLPKNGRRRSTDNGGRSTDDGRSKEVTQARGQQTVDGPEKVRRRREGCDGAPGLRSTEGREVARTMRSCVDGEGFWRNQY</sequence>
<feature type="region of interest" description="Disordered" evidence="1">
    <location>
        <begin position="34"/>
        <end position="97"/>
    </location>
</feature>
<name>A0A5A7Q672_STRAF</name>
<evidence type="ECO:0000256" key="1">
    <source>
        <dbReference type="SAM" id="MobiDB-lite"/>
    </source>
</evidence>
<proteinExistence type="predicted"/>
<comment type="caution">
    <text evidence="2">The sequence shown here is derived from an EMBL/GenBank/DDBJ whole genome shotgun (WGS) entry which is preliminary data.</text>
</comment>
<reference evidence="3" key="1">
    <citation type="journal article" date="2019" name="Curr. Biol.">
        <title>Genome Sequence of Striga asiatica Provides Insight into the Evolution of Plant Parasitism.</title>
        <authorList>
            <person name="Yoshida S."/>
            <person name="Kim S."/>
            <person name="Wafula E.K."/>
            <person name="Tanskanen J."/>
            <person name="Kim Y.M."/>
            <person name="Honaas L."/>
            <person name="Yang Z."/>
            <person name="Spallek T."/>
            <person name="Conn C.E."/>
            <person name="Ichihashi Y."/>
            <person name="Cheong K."/>
            <person name="Cui S."/>
            <person name="Der J.P."/>
            <person name="Gundlach H."/>
            <person name="Jiao Y."/>
            <person name="Hori C."/>
            <person name="Ishida J.K."/>
            <person name="Kasahara H."/>
            <person name="Kiba T."/>
            <person name="Kim M.S."/>
            <person name="Koo N."/>
            <person name="Laohavisit A."/>
            <person name="Lee Y.H."/>
            <person name="Lumba S."/>
            <person name="McCourt P."/>
            <person name="Mortimer J.C."/>
            <person name="Mutuku J.M."/>
            <person name="Nomura T."/>
            <person name="Sasaki-Sekimoto Y."/>
            <person name="Seto Y."/>
            <person name="Wang Y."/>
            <person name="Wakatake T."/>
            <person name="Sakakibara H."/>
            <person name="Demura T."/>
            <person name="Yamaguchi S."/>
            <person name="Yoneyama K."/>
            <person name="Manabe R.I."/>
            <person name="Nelson D.C."/>
            <person name="Schulman A.H."/>
            <person name="Timko M.P."/>
            <person name="dePamphilis C.W."/>
            <person name="Choi D."/>
            <person name="Shirasu K."/>
        </authorList>
    </citation>
    <scope>NUCLEOTIDE SEQUENCE [LARGE SCALE GENOMIC DNA]</scope>
    <source>
        <strain evidence="3">cv. UVA1</strain>
    </source>
</reference>
<evidence type="ECO:0000313" key="3">
    <source>
        <dbReference type="Proteomes" id="UP000325081"/>
    </source>
</evidence>
<keyword evidence="3" id="KW-1185">Reference proteome</keyword>
<dbReference type="AlphaFoldDB" id="A0A5A7Q672"/>
<accession>A0A5A7Q672</accession>
<feature type="compositionally biased region" description="Basic and acidic residues" evidence="1">
    <location>
        <begin position="52"/>
        <end position="62"/>
    </location>
</feature>
<evidence type="ECO:0000313" key="2">
    <source>
        <dbReference type="EMBL" id="GER40743.1"/>
    </source>
</evidence>
<dbReference type="Proteomes" id="UP000325081">
    <property type="component" value="Unassembled WGS sequence"/>
</dbReference>
<dbReference type="EMBL" id="BKCP01005960">
    <property type="protein sequence ID" value="GER40743.1"/>
    <property type="molecule type" value="Genomic_DNA"/>
</dbReference>
<protein>
    <submittedName>
        <fullName evidence="2">Afadin/alpha-actinin-binding protein</fullName>
    </submittedName>
</protein>
<gene>
    <name evidence="2" type="ORF">STAS_17426</name>
</gene>